<dbReference type="RefSeq" id="WP_144748589.1">
    <property type="nucleotide sequence ID" value="NZ_VMNW02000005.1"/>
</dbReference>
<protein>
    <submittedName>
        <fullName evidence="5">ESX secretion-associated protein EspG</fullName>
    </submittedName>
</protein>
<comment type="caution">
    <text evidence="5">The sequence shown here is derived from an EMBL/GenBank/DDBJ whole genome shotgun (WGS) entry which is preliminary data.</text>
</comment>
<evidence type="ECO:0000313" key="5">
    <source>
        <dbReference type="EMBL" id="KAA9165624.1"/>
    </source>
</evidence>
<dbReference type="Proteomes" id="UP000319769">
    <property type="component" value="Unassembled WGS sequence"/>
</dbReference>
<dbReference type="EMBL" id="VMNW02000005">
    <property type="protein sequence ID" value="KAA9165624.1"/>
    <property type="molecule type" value="Genomic_DNA"/>
</dbReference>
<sequence>MVYRFDFTVGSVEADVIGRATGVDIRRFPLRISNTTVFPERYAQLARMVHDDLVERKLSTAGELHRGVRLAFELLGTGRVSVAITGTDVEFGELAVLSATDGAQAVFISQPGGSDDLHFSLFEDEELVRRLAAALPTTPAAPGSPLVIRHREDRPKSAMAALRQAEAEFEEEETEAFGNVEVRQVVRPGRGPVPEPDPDYEQLEEIFARPRIGGGYIVVTGVGRHGEQRGTSPTSWLDTEDGRYLVQTTTGTDGTLTARYVPAGGRDVARAIQDMISAVY</sequence>
<dbReference type="AlphaFoldDB" id="A0A5N0VJU1"/>
<comment type="similarity">
    <text evidence="2">Belongs to the EspG family.</text>
</comment>
<evidence type="ECO:0000256" key="3">
    <source>
        <dbReference type="ARBA" id="ARBA00022490"/>
    </source>
</evidence>
<dbReference type="InterPro" id="IPR025734">
    <property type="entry name" value="EspG"/>
</dbReference>
<evidence type="ECO:0000256" key="2">
    <source>
        <dbReference type="ARBA" id="ARBA00006411"/>
    </source>
</evidence>
<evidence type="ECO:0000256" key="4">
    <source>
        <dbReference type="ARBA" id="ARBA00023186"/>
    </source>
</evidence>
<organism evidence="5 6">
    <name type="scientific">Amycolatopsis acidicola</name>
    <dbReference type="NCBI Taxonomy" id="2596893"/>
    <lineage>
        <taxon>Bacteria</taxon>
        <taxon>Bacillati</taxon>
        <taxon>Actinomycetota</taxon>
        <taxon>Actinomycetes</taxon>
        <taxon>Pseudonocardiales</taxon>
        <taxon>Pseudonocardiaceae</taxon>
        <taxon>Amycolatopsis</taxon>
    </lineage>
</organism>
<comment type="subcellular location">
    <subcellularLocation>
        <location evidence="1">Cytoplasm</location>
    </subcellularLocation>
</comment>
<dbReference type="Pfam" id="PF14011">
    <property type="entry name" value="ESX-1_EspG"/>
    <property type="match status" value="1"/>
</dbReference>
<evidence type="ECO:0000256" key="1">
    <source>
        <dbReference type="ARBA" id="ARBA00004496"/>
    </source>
</evidence>
<keyword evidence="3" id="KW-0963">Cytoplasm</keyword>
<name>A0A5N0VJU1_9PSEU</name>
<reference evidence="5" key="1">
    <citation type="submission" date="2019-09" db="EMBL/GenBank/DDBJ databases">
        <authorList>
            <person name="Teo W.F.A."/>
            <person name="Duangmal K."/>
        </authorList>
    </citation>
    <scope>NUCLEOTIDE SEQUENCE [LARGE SCALE GENOMIC DNA]</scope>
    <source>
        <strain evidence="5">K81G1</strain>
    </source>
</reference>
<gene>
    <name evidence="5" type="ORF">FPZ12_006055</name>
</gene>
<evidence type="ECO:0000313" key="6">
    <source>
        <dbReference type="Proteomes" id="UP000319769"/>
    </source>
</evidence>
<keyword evidence="4" id="KW-0143">Chaperone</keyword>
<proteinExistence type="inferred from homology"/>
<accession>A0A5N0VJU1</accession>
<dbReference type="OrthoDB" id="3687316at2"/>
<keyword evidence="6" id="KW-1185">Reference proteome</keyword>